<evidence type="ECO:0000313" key="1">
    <source>
        <dbReference type="EMBL" id="MUB64620.1"/>
    </source>
</evidence>
<dbReference type="PANTHER" id="PTHR30528:SF0">
    <property type="entry name" value="CYTOPLASMIC PROTEIN"/>
    <property type="match status" value="1"/>
</dbReference>
<evidence type="ECO:0000313" key="2">
    <source>
        <dbReference type="Proteomes" id="UP000434223"/>
    </source>
</evidence>
<dbReference type="RefSeq" id="WP_055650401.1">
    <property type="nucleotide sequence ID" value="NZ_CZAZ01000012.1"/>
</dbReference>
<dbReference type="EMBL" id="WNME01000010">
    <property type="protein sequence ID" value="MUB64620.1"/>
    <property type="molecule type" value="Genomic_DNA"/>
</dbReference>
<gene>
    <name evidence="1" type="ORF">GNE07_16430</name>
</gene>
<organism evidence="1 2">
    <name type="scientific">Hungatella hathewayi</name>
    <dbReference type="NCBI Taxonomy" id="154046"/>
    <lineage>
        <taxon>Bacteria</taxon>
        <taxon>Bacillati</taxon>
        <taxon>Bacillota</taxon>
        <taxon>Clostridia</taxon>
        <taxon>Lachnospirales</taxon>
        <taxon>Lachnospiraceae</taxon>
        <taxon>Hungatella</taxon>
    </lineage>
</organism>
<dbReference type="PANTHER" id="PTHR30528">
    <property type="entry name" value="CYTOPLASMIC PROTEIN"/>
    <property type="match status" value="1"/>
</dbReference>
<dbReference type="Pfam" id="PF06224">
    <property type="entry name" value="AlkZ-like"/>
    <property type="match status" value="1"/>
</dbReference>
<dbReference type="AlphaFoldDB" id="A0AAW9WH19"/>
<accession>A0AAW9WH19</accession>
<sequence>MIKLTNRQAREFLLSRQGLIGDYIFTGKQGVLDFIHQAGCIQYDPIDICGKNADLVCQSRIKDFNKDILYELLYSDRILIDYPDKNLSIILTEDWPYFARYRIAAQFNAARYPEMEPLMKTTVSFIEKNGAICSKDLKFEGNISWESSIHWSNSNNMSRAVLEQLYSMGTLIIHHKDGNRKYYDLASKYINHEFLNIKDPFDDEFKHQKWRMLRRIRSIGLLWNRSSDAWLNIGGLNSHIRNNIFRQLLEENVIAEVLVDGIKDILYCCVDELNLLNSISHGKELNRRCEFIAPLDNLLWDRKLIQAIFNFDYKWEIYIPAAIRKFGYYVLPIIYGNNFIGRIELIVDKKRKILNFNNIWYEAGISHSSSILKEYFNEALLKFAFFNECKSIRTFPI</sequence>
<dbReference type="InterPro" id="IPR009351">
    <property type="entry name" value="AlkZ-like"/>
</dbReference>
<proteinExistence type="predicted"/>
<reference evidence="1 2" key="1">
    <citation type="submission" date="2019-09" db="EMBL/GenBank/DDBJ databases">
        <title>Draft genome sequencing of Hungatella hathewayi 123Y-2.</title>
        <authorList>
            <person name="Lv Q."/>
            <person name="Li S."/>
        </authorList>
    </citation>
    <scope>NUCLEOTIDE SEQUENCE [LARGE SCALE GENOMIC DNA]</scope>
    <source>
        <strain evidence="1 2">123Y-2</strain>
    </source>
</reference>
<dbReference type="Proteomes" id="UP000434223">
    <property type="component" value="Unassembled WGS sequence"/>
</dbReference>
<protein>
    <submittedName>
        <fullName evidence="1">Winged helix-turn-helix domain-containing protein</fullName>
    </submittedName>
</protein>
<name>A0AAW9WH19_9FIRM</name>
<comment type="caution">
    <text evidence="1">The sequence shown here is derived from an EMBL/GenBank/DDBJ whole genome shotgun (WGS) entry which is preliminary data.</text>
</comment>